<comment type="caution">
    <text evidence="2">The sequence shown here is derived from an EMBL/GenBank/DDBJ whole genome shotgun (WGS) entry which is preliminary data.</text>
</comment>
<reference evidence="2" key="1">
    <citation type="submission" date="2020-06" db="EMBL/GenBank/DDBJ databases">
        <authorList>
            <person name="Li T."/>
            <person name="Hu X."/>
            <person name="Zhang T."/>
            <person name="Song X."/>
            <person name="Zhang H."/>
            <person name="Dai N."/>
            <person name="Sheng W."/>
            <person name="Hou X."/>
            <person name="Wei L."/>
        </authorList>
    </citation>
    <scope>NUCLEOTIDE SEQUENCE</scope>
    <source>
        <strain evidence="2">K16</strain>
        <tissue evidence="2">Leaf</tissue>
    </source>
</reference>
<feature type="domain" description="Reverse transcriptase zinc-binding" evidence="1">
    <location>
        <begin position="252"/>
        <end position="332"/>
    </location>
</feature>
<sequence length="388" mass="44502">MLFSRGDLPSIRILMECLQEFREVSGLAVNTAKSNIFTAGIHNDTLDEALAMTEFARGHIPVRYLGIPLAAQRLSVTNYSPIVDQIAACICKWTAKSLSFAGRLELICSVIQGVECFWLQVFPLRMAVIEKIHRLCRGFLWNSKRAPVAWEDICHPKEEGGLGIRHIQSWNVALIARVLWNIHCKADTLWAKWVNEVYLRWDLTLGLAVEEGRLSTLSTTCRDSGHNYHRLQVYRCSNPVYDRVDRQQGTCTSKAYEYFRPKLPSQPWKASIWKAFIPLKYSFILWLGLQERLATRDRLAFLHEDPSCSLCINSKESAKHLFFECPFSSYDWSHIRQWFGITRRMSTLLGAVKWLKKGKTGSSGQTKHGISLWHARFTAFGAPLRNHL</sequence>
<name>A0AAE2C413_9LAMI</name>
<dbReference type="EMBL" id="JACGWL010000002">
    <property type="protein sequence ID" value="KAK4408244.1"/>
    <property type="molecule type" value="Genomic_DNA"/>
</dbReference>
<reference evidence="2" key="2">
    <citation type="journal article" date="2024" name="Plant">
        <title>Genomic evolution and insights into agronomic trait innovations of Sesamum species.</title>
        <authorList>
            <person name="Miao H."/>
            <person name="Wang L."/>
            <person name="Qu L."/>
            <person name="Liu H."/>
            <person name="Sun Y."/>
            <person name="Le M."/>
            <person name="Wang Q."/>
            <person name="Wei S."/>
            <person name="Zheng Y."/>
            <person name="Lin W."/>
            <person name="Duan Y."/>
            <person name="Cao H."/>
            <person name="Xiong S."/>
            <person name="Wang X."/>
            <person name="Wei L."/>
            <person name="Li C."/>
            <person name="Ma Q."/>
            <person name="Ju M."/>
            <person name="Zhao R."/>
            <person name="Li G."/>
            <person name="Mu C."/>
            <person name="Tian Q."/>
            <person name="Mei H."/>
            <person name="Zhang T."/>
            <person name="Gao T."/>
            <person name="Zhang H."/>
        </authorList>
    </citation>
    <scope>NUCLEOTIDE SEQUENCE</scope>
    <source>
        <strain evidence="2">K16</strain>
    </source>
</reference>
<protein>
    <recommendedName>
        <fullName evidence="1">Reverse transcriptase zinc-binding domain-containing protein</fullName>
    </recommendedName>
</protein>
<accession>A0AAE2C413</accession>
<keyword evidence="3" id="KW-1185">Reference proteome</keyword>
<evidence type="ECO:0000259" key="1">
    <source>
        <dbReference type="Pfam" id="PF13966"/>
    </source>
</evidence>
<dbReference type="Pfam" id="PF13966">
    <property type="entry name" value="zf-RVT"/>
    <property type="match status" value="1"/>
</dbReference>
<organism evidence="2 3">
    <name type="scientific">Sesamum angolense</name>
    <dbReference type="NCBI Taxonomy" id="2727404"/>
    <lineage>
        <taxon>Eukaryota</taxon>
        <taxon>Viridiplantae</taxon>
        <taxon>Streptophyta</taxon>
        <taxon>Embryophyta</taxon>
        <taxon>Tracheophyta</taxon>
        <taxon>Spermatophyta</taxon>
        <taxon>Magnoliopsida</taxon>
        <taxon>eudicotyledons</taxon>
        <taxon>Gunneridae</taxon>
        <taxon>Pentapetalae</taxon>
        <taxon>asterids</taxon>
        <taxon>lamiids</taxon>
        <taxon>Lamiales</taxon>
        <taxon>Pedaliaceae</taxon>
        <taxon>Sesamum</taxon>
    </lineage>
</organism>
<dbReference type="PANTHER" id="PTHR33116">
    <property type="entry name" value="REVERSE TRANSCRIPTASE ZINC-BINDING DOMAIN-CONTAINING PROTEIN-RELATED-RELATED"/>
    <property type="match status" value="1"/>
</dbReference>
<proteinExistence type="predicted"/>
<dbReference type="AlphaFoldDB" id="A0AAE2C413"/>
<evidence type="ECO:0000313" key="3">
    <source>
        <dbReference type="Proteomes" id="UP001289374"/>
    </source>
</evidence>
<evidence type="ECO:0000313" key="2">
    <source>
        <dbReference type="EMBL" id="KAK4408244.1"/>
    </source>
</evidence>
<gene>
    <name evidence="2" type="ORF">Sango_0405400</name>
</gene>
<dbReference type="PANTHER" id="PTHR33116:SF80">
    <property type="entry name" value="REVERSE TRANSCRIPTASE ZINC-BINDING DOMAIN-CONTAINING PROTEIN"/>
    <property type="match status" value="1"/>
</dbReference>
<dbReference type="InterPro" id="IPR026960">
    <property type="entry name" value="RVT-Znf"/>
</dbReference>
<dbReference type="Proteomes" id="UP001289374">
    <property type="component" value="Unassembled WGS sequence"/>
</dbReference>